<feature type="region of interest" description="Disordered" evidence="1">
    <location>
        <begin position="328"/>
        <end position="373"/>
    </location>
</feature>
<evidence type="ECO:0000313" key="2">
    <source>
        <dbReference type="EMBL" id="KAK4234012.1"/>
    </source>
</evidence>
<sequence>MLIRMPNRRTATNVVAVMLVFLFLIGLVLPSSRTTVRDLLFTKGDATPAPKQQDPPRPKYKPTPTYLPPPIKDNFPLLATSKPPPIPQWNQPRSDMHKEYDLPVAPPLLIGFTRTWPLLLQAVVSYITAGWPASQIYVVENTGVQQANARGQLSLQNPFYLNHTVLKTLGVNVITTPTLLSFAQLQNFFLSLTYTHSWPYYFWSHMDVLALSFEDGREGLTPPYNQPGYKTIYELALTALRDARAPGKKWAIRFFAYDHLALVNPEAYEDVGGWDTMIPYYMTDCDMHTRLTMRGWGQEEAKAGIITDVAAALEDLSALYRVEGVAVRFTDPNPPPPKEEGDKPKTRKRWAQEEAVVDKRDTAASQHDTRGEDPNLQRWHELRKISDKMFQHKHGDRERNTWQLGQHGGEGEPFHYDAAGFAEALDLITETGREVFRRKWGHRGCDLISGAGLKYDDAWKVEKDWKKR</sequence>
<evidence type="ECO:0000256" key="1">
    <source>
        <dbReference type="SAM" id="MobiDB-lite"/>
    </source>
</evidence>
<dbReference type="Proteomes" id="UP001303760">
    <property type="component" value="Unassembled WGS sequence"/>
</dbReference>
<reference evidence="2" key="2">
    <citation type="submission" date="2023-05" db="EMBL/GenBank/DDBJ databases">
        <authorList>
            <consortium name="Lawrence Berkeley National Laboratory"/>
            <person name="Steindorff A."/>
            <person name="Hensen N."/>
            <person name="Bonometti L."/>
            <person name="Westerberg I."/>
            <person name="Brannstrom I.O."/>
            <person name="Guillou S."/>
            <person name="Cros-Aarteil S."/>
            <person name="Calhoun S."/>
            <person name="Haridas S."/>
            <person name="Kuo A."/>
            <person name="Mondo S."/>
            <person name="Pangilinan J."/>
            <person name="Riley R."/>
            <person name="Labutti K."/>
            <person name="Andreopoulos B."/>
            <person name="Lipzen A."/>
            <person name="Chen C."/>
            <person name="Yanf M."/>
            <person name="Daum C."/>
            <person name="Ng V."/>
            <person name="Clum A."/>
            <person name="Ohm R."/>
            <person name="Martin F."/>
            <person name="Silar P."/>
            <person name="Natvig D."/>
            <person name="Lalanne C."/>
            <person name="Gautier V."/>
            <person name="Ament-Velasquez S.L."/>
            <person name="Kruys A."/>
            <person name="Hutchinson M.I."/>
            <person name="Powell A.J."/>
            <person name="Barry K."/>
            <person name="Miller A.N."/>
            <person name="Grigoriev I.V."/>
            <person name="Debuchy R."/>
            <person name="Gladieux P."/>
            <person name="Thoren M.H."/>
            <person name="Johannesson H."/>
        </authorList>
    </citation>
    <scope>NUCLEOTIDE SEQUENCE</scope>
    <source>
        <strain evidence="2">CBS 532.94</strain>
    </source>
</reference>
<dbReference type="EMBL" id="MU860430">
    <property type="protein sequence ID" value="KAK4234012.1"/>
    <property type="molecule type" value="Genomic_DNA"/>
</dbReference>
<proteinExistence type="predicted"/>
<dbReference type="AlphaFoldDB" id="A0AAN7C2U5"/>
<reference evidence="2" key="1">
    <citation type="journal article" date="2023" name="Mol. Phylogenet. Evol.">
        <title>Genome-scale phylogeny and comparative genomics of the fungal order Sordariales.</title>
        <authorList>
            <person name="Hensen N."/>
            <person name="Bonometti L."/>
            <person name="Westerberg I."/>
            <person name="Brannstrom I.O."/>
            <person name="Guillou S."/>
            <person name="Cros-Aarteil S."/>
            <person name="Calhoun S."/>
            <person name="Haridas S."/>
            <person name="Kuo A."/>
            <person name="Mondo S."/>
            <person name="Pangilinan J."/>
            <person name="Riley R."/>
            <person name="LaButti K."/>
            <person name="Andreopoulos B."/>
            <person name="Lipzen A."/>
            <person name="Chen C."/>
            <person name="Yan M."/>
            <person name="Daum C."/>
            <person name="Ng V."/>
            <person name="Clum A."/>
            <person name="Steindorff A."/>
            <person name="Ohm R.A."/>
            <person name="Martin F."/>
            <person name="Silar P."/>
            <person name="Natvig D.O."/>
            <person name="Lalanne C."/>
            <person name="Gautier V."/>
            <person name="Ament-Velasquez S.L."/>
            <person name="Kruys A."/>
            <person name="Hutchinson M.I."/>
            <person name="Powell A.J."/>
            <person name="Barry K."/>
            <person name="Miller A.N."/>
            <person name="Grigoriev I.V."/>
            <person name="Debuchy R."/>
            <person name="Gladieux P."/>
            <person name="Hiltunen Thoren M."/>
            <person name="Johannesson H."/>
        </authorList>
    </citation>
    <scope>NUCLEOTIDE SEQUENCE</scope>
    <source>
        <strain evidence="2">CBS 532.94</strain>
    </source>
</reference>
<protein>
    <submittedName>
        <fullName evidence="2">Uncharacterized protein</fullName>
    </submittedName>
</protein>
<name>A0AAN7C2U5_9PEZI</name>
<gene>
    <name evidence="2" type="ORF">C8A03DRAFT_47564</name>
</gene>
<feature type="region of interest" description="Disordered" evidence="1">
    <location>
        <begin position="44"/>
        <end position="64"/>
    </location>
</feature>
<evidence type="ECO:0000313" key="3">
    <source>
        <dbReference type="Proteomes" id="UP001303760"/>
    </source>
</evidence>
<keyword evidence="3" id="KW-1185">Reference proteome</keyword>
<feature type="compositionally biased region" description="Basic and acidic residues" evidence="1">
    <location>
        <begin position="337"/>
        <end position="373"/>
    </location>
</feature>
<accession>A0AAN7C2U5</accession>
<organism evidence="2 3">
    <name type="scientific">Achaetomium macrosporum</name>
    <dbReference type="NCBI Taxonomy" id="79813"/>
    <lineage>
        <taxon>Eukaryota</taxon>
        <taxon>Fungi</taxon>
        <taxon>Dikarya</taxon>
        <taxon>Ascomycota</taxon>
        <taxon>Pezizomycotina</taxon>
        <taxon>Sordariomycetes</taxon>
        <taxon>Sordariomycetidae</taxon>
        <taxon>Sordariales</taxon>
        <taxon>Chaetomiaceae</taxon>
        <taxon>Achaetomium</taxon>
    </lineage>
</organism>
<comment type="caution">
    <text evidence="2">The sequence shown here is derived from an EMBL/GenBank/DDBJ whole genome shotgun (WGS) entry which is preliminary data.</text>
</comment>